<dbReference type="PANTHER" id="PTHR32024">
    <property type="entry name" value="TRK SYSTEM POTASSIUM UPTAKE PROTEIN TRKG-RELATED"/>
    <property type="match status" value="1"/>
</dbReference>
<dbReference type="RefSeq" id="WP_316255500.1">
    <property type="nucleotide sequence ID" value="NZ_CP132457.1"/>
</dbReference>
<evidence type="ECO:0000256" key="4">
    <source>
        <dbReference type="ARBA" id="ARBA00022538"/>
    </source>
</evidence>
<comment type="subcellular location">
    <subcellularLocation>
        <location evidence="1">Cell membrane</location>
        <topology evidence="1">Multi-pass membrane protein</topology>
    </subcellularLocation>
</comment>
<keyword evidence="7 10" id="KW-1133">Transmembrane helix</keyword>
<dbReference type="Proteomes" id="UP001305787">
    <property type="component" value="Chromosome"/>
</dbReference>
<feature type="transmembrane region" description="Helical" evidence="10">
    <location>
        <begin position="286"/>
        <end position="318"/>
    </location>
</feature>
<dbReference type="InterPro" id="IPR003445">
    <property type="entry name" value="Cat_transpt"/>
</dbReference>
<reference evidence="11" key="1">
    <citation type="submission" date="2023-07" db="EMBL/GenBank/DDBJ databases">
        <title>Genome sequencing of multiple Borrelia sensu lato isolates.</title>
        <authorList>
            <person name="Mongodin E.F."/>
            <person name="Rudenko N."/>
            <person name="Fraser C.M."/>
            <person name="Schutzer S."/>
            <person name="Luft B."/>
            <person name="Morgan R."/>
            <person name="Chastens S."/>
            <person name="Qiu W."/>
        </authorList>
    </citation>
    <scope>NUCLEOTIDE SEQUENCE [LARGE SCALE GENOMIC DNA]</scope>
    <source>
        <strain evidence="11">21038</strain>
    </source>
</reference>
<organism evidence="11 12">
    <name type="scientific">Borrelia andersonii</name>
    <name type="common">Borreliella andersonii</name>
    <dbReference type="NCBI Taxonomy" id="42109"/>
    <lineage>
        <taxon>Bacteria</taxon>
        <taxon>Pseudomonadati</taxon>
        <taxon>Spirochaetota</taxon>
        <taxon>Spirochaetia</taxon>
        <taxon>Spirochaetales</taxon>
        <taxon>Borreliaceae</taxon>
        <taxon>Borreliella</taxon>
    </lineage>
</organism>
<feature type="transmembrane region" description="Helical" evidence="10">
    <location>
        <begin position="186"/>
        <end position="207"/>
    </location>
</feature>
<evidence type="ECO:0000313" key="12">
    <source>
        <dbReference type="Proteomes" id="UP001305787"/>
    </source>
</evidence>
<keyword evidence="6" id="KW-0630">Potassium</keyword>
<feature type="transmembrane region" description="Helical" evidence="10">
    <location>
        <begin position="338"/>
        <end position="362"/>
    </location>
</feature>
<evidence type="ECO:0000256" key="10">
    <source>
        <dbReference type="SAM" id="Phobius"/>
    </source>
</evidence>
<evidence type="ECO:0000256" key="1">
    <source>
        <dbReference type="ARBA" id="ARBA00004651"/>
    </source>
</evidence>
<keyword evidence="12" id="KW-1185">Reference proteome</keyword>
<sequence length="440" mass="49217">MLKFEFSDRFLLFSYFVLIMFIGSLLLMLPISWEGDGKLAYIDALFTAVSAVSITGLITVKMEGFSTFGFILIMLLIQLGGLGFISITTFYLLIPKKKMNLTDARIIKQYSLSNIEYNPIRILKSILFVTFSIEMIGLILILIFFKFRGANISFLEALFTTISAFCNAGFSMHSESIYAWRDVPEAIVVVSILIICGGLGFMVYRDVKNTIKNKKKLSLHAKIVFSLSFLLIVIGAILFFFTEMHKLKAGYSMSTLIFNSIFYSISTRTAGFNYLDNSLISGRTQIISLPFMFIGGAPGSTAGGIKITTFFLIVLAVVKNQNGNGYIIGSYKVSIDSIRFALLFFARAIFILSFSFFMLLFFEGGSGNWKVIDLTYEVFSAFGTVGLSVGVTQDLSFWGKVIIIFTMFAGRIGLFSMAVFVSRKSRFEEFTRPRQDILVG</sequence>
<name>A0ABZ0CFN2_BORAD</name>
<protein>
    <submittedName>
        <fullName evidence="11">TrkH family potassium uptake protein</fullName>
    </submittedName>
</protein>
<evidence type="ECO:0000256" key="7">
    <source>
        <dbReference type="ARBA" id="ARBA00022989"/>
    </source>
</evidence>
<feature type="transmembrane region" description="Helical" evidence="10">
    <location>
        <begin position="12"/>
        <end position="33"/>
    </location>
</feature>
<keyword evidence="2" id="KW-0813">Transport</keyword>
<evidence type="ECO:0000256" key="2">
    <source>
        <dbReference type="ARBA" id="ARBA00022448"/>
    </source>
</evidence>
<feature type="transmembrane region" description="Helical" evidence="10">
    <location>
        <begin position="70"/>
        <end position="94"/>
    </location>
</feature>
<keyword evidence="9 10" id="KW-0472">Membrane</keyword>
<keyword evidence="8" id="KW-0406">Ion transport</keyword>
<feature type="transmembrane region" description="Helical" evidence="10">
    <location>
        <begin position="39"/>
        <end position="58"/>
    </location>
</feature>
<evidence type="ECO:0000313" key="11">
    <source>
        <dbReference type="EMBL" id="WNY66144.1"/>
    </source>
</evidence>
<feature type="transmembrane region" description="Helical" evidence="10">
    <location>
        <begin position="219"/>
        <end position="241"/>
    </location>
</feature>
<evidence type="ECO:0000256" key="8">
    <source>
        <dbReference type="ARBA" id="ARBA00023065"/>
    </source>
</evidence>
<dbReference type="NCBIfam" id="TIGR00933">
    <property type="entry name" value="2a38"/>
    <property type="match status" value="1"/>
</dbReference>
<evidence type="ECO:0000256" key="9">
    <source>
        <dbReference type="ARBA" id="ARBA00023136"/>
    </source>
</evidence>
<evidence type="ECO:0000256" key="3">
    <source>
        <dbReference type="ARBA" id="ARBA00022475"/>
    </source>
</evidence>
<dbReference type="PANTHER" id="PTHR32024:SF1">
    <property type="entry name" value="KTR SYSTEM POTASSIUM UPTAKE PROTEIN B"/>
    <property type="match status" value="1"/>
</dbReference>
<dbReference type="Pfam" id="PF02386">
    <property type="entry name" value="TrkH"/>
    <property type="match status" value="1"/>
</dbReference>
<feature type="transmembrane region" description="Helical" evidence="10">
    <location>
        <begin position="157"/>
        <end position="180"/>
    </location>
</feature>
<proteinExistence type="predicted"/>
<gene>
    <name evidence="11" type="ORF">QIA45_03645</name>
</gene>
<keyword evidence="5 10" id="KW-0812">Transmembrane</keyword>
<dbReference type="EMBL" id="CP132457">
    <property type="protein sequence ID" value="WNY66144.1"/>
    <property type="molecule type" value="Genomic_DNA"/>
</dbReference>
<evidence type="ECO:0000256" key="5">
    <source>
        <dbReference type="ARBA" id="ARBA00022692"/>
    </source>
</evidence>
<evidence type="ECO:0000256" key="6">
    <source>
        <dbReference type="ARBA" id="ARBA00022958"/>
    </source>
</evidence>
<dbReference type="InterPro" id="IPR004772">
    <property type="entry name" value="TrkH"/>
</dbReference>
<feature type="transmembrane region" description="Helical" evidence="10">
    <location>
        <begin position="397"/>
        <end position="422"/>
    </location>
</feature>
<feature type="transmembrane region" description="Helical" evidence="10">
    <location>
        <begin position="122"/>
        <end position="145"/>
    </location>
</feature>
<keyword evidence="4" id="KW-0633">Potassium transport</keyword>
<keyword evidence="3" id="KW-1003">Cell membrane</keyword>
<accession>A0ABZ0CFN2</accession>